<dbReference type="GO" id="GO:0000136">
    <property type="term" value="C:mannan polymerase complex"/>
    <property type="evidence" value="ECO:0007669"/>
    <property type="project" value="TreeGrafter"/>
</dbReference>
<evidence type="ECO:0000313" key="5">
    <source>
        <dbReference type="EMBL" id="SUZ07188.1"/>
    </source>
</evidence>
<proteinExistence type="inferred from homology"/>
<keyword evidence="3 4" id="KW-0808">Transferase</keyword>
<evidence type="ECO:0000256" key="2">
    <source>
        <dbReference type="ARBA" id="ARBA00022676"/>
    </source>
</evidence>
<dbReference type="FunFam" id="3.90.550.10:FF:000149">
    <property type="entry name" value="Alpha-1,6-mannosyltransferase subunit"/>
    <property type="match status" value="1"/>
</dbReference>
<evidence type="ECO:0000256" key="1">
    <source>
        <dbReference type="ARBA" id="ARBA00005664"/>
    </source>
</evidence>
<protein>
    <submittedName>
        <fullName evidence="5">Bgt-1581</fullName>
    </submittedName>
    <submittedName>
        <fullName evidence="4">Subunit of a Golgi mannosyltransferase complex</fullName>
    </submittedName>
</protein>
<dbReference type="EMBL" id="UIGY01000001">
    <property type="protein sequence ID" value="SUZ07188.1"/>
    <property type="molecule type" value="Genomic_DNA"/>
</dbReference>
<gene>
    <name evidence="4" type="ORF">BGT96224_1581</name>
    <name evidence="5" type="ORF">BGT96224V2_LOCUS91</name>
</gene>
<dbReference type="EMBL" id="KE373454">
    <property type="protein sequence ID" value="EPQ67588.1"/>
    <property type="molecule type" value="Genomic_DNA"/>
</dbReference>
<evidence type="ECO:0000313" key="6">
    <source>
        <dbReference type="Proteomes" id="UP000053110"/>
    </source>
</evidence>
<dbReference type="HOGENOM" id="CLU_021434_2_1_1"/>
<name>A0A061HMT0_BLUGR</name>
<reference evidence="4" key="2">
    <citation type="submission" date="2013-01" db="EMBL/GenBank/DDBJ databases">
        <title>The wheat powdery mildew genome reveals unique evolution of an obligate biotroph.</title>
        <authorList>
            <person name="Oberhaensli S."/>
            <person name="Wicker T."/>
            <person name="Keller B."/>
        </authorList>
    </citation>
    <scope>NUCLEOTIDE SEQUENCE</scope>
    <source>
        <strain evidence="4">96224</strain>
    </source>
</reference>
<keyword evidence="2 4" id="KW-0328">Glycosyltransferase</keyword>
<sequence>MHMALPLRRSSNLSLYPVQSHSYSNVLGTRIKSIVIGVCIAGALIFVMLKGYGNSNHALVGKPSVVVVTVLDSGRYRKDHLEHIKENRMRYAKYHGYATFMPNISDYDLNGAPGTWSRIPAVRHALAKFDKSTYVWYLEQNSLIMNPKIKVERDIMHPSKLEDLMIKDQPIVPPSSVIKTFPKLKGTNIDLALTQDKNGLAPDSFIVRNGEWSRFFLDTWFDPMYRSYNFQKADSHALEHIVQWHPTILSKLALVPQKVMNSYNKPDLASDSGVYKEGDFVLKLAGCEEPGSDCAALAQSYLTQWRSAFGN</sequence>
<reference evidence="5" key="3">
    <citation type="submission" date="2018-07" db="EMBL/GenBank/DDBJ databases">
        <authorList>
            <person name="Quirk P.G."/>
            <person name="Krulwich T.A."/>
        </authorList>
    </citation>
    <scope>NUCLEOTIDE SEQUENCE</scope>
    <source>
        <strain evidence="5">96224</strain>
    </source>
</reference>
<comment type="similarity">
    <text evidence="1">Belongs to the glycosyltransferase 34 family.</text>
</comment>
<dbReference type="AlphaFoldDB" id="A0A061HMT0"/>
<accession>A0A061HMT0</accession>
<dbReference type="OrthoDB" id="205108at2759"/>
<dbReference type="InterPro" id="IPR008630">
    <property type="entry name" value="Glyco_trans_34"/>
</dbReference>
<dbReference type="InterPro" id="IPR029044">
    <property type="entry name" value="Nucleotide-diphossugar_trans"/>
</dbReference>
<dbReference type="GO" id="GO:0000009">
    <property type="term" value="F:alpha-1,6-mannosyltransferase activity"/>
    <property type="evidence" value="ECO:0007669"/>
    <property type="project" value="TreeGrafter"/>
</dbReference>
<dbReference type="PANTHER" id="PTHR31306">
    <property type="entry name" value="ALPHA-1,6-MANNOSYLTRANSFERASE MNN11-RELATED"/>
    <property type="match status" value="1"/>
</dbReference>
<dbReference type="GO" id="GO:0006487">
    <property type="term" value="P:protein N-linked glycosylation"/>
    <property type="evidence" value="ECO:0007669"/>
    <property type="project" value="TreeGrafter"/>
</dbReference>
<dbReference type="Pfam" id="PF05637">
    <property type="entry name" value="Glyco_transf_34"/>
    <property type="match status" value="1"/>
</dbReference>
<dbReference type="Proteomes" id="UP000053110">
    <property type="component" value="Unassembled WGS sequence"/>
</dbReference>
<dbReference type="PANTHER" id="PTHR31306:SF10">
    <property type="entry name" value="ALPHA-1,6-MANNOSYLTRANSFERASE MNN11-RELATED"/>
    <property type="match status" value="1"/>
</dbReference>
<evidence type="ECO:0000256" key="3">
    <source>
        <dbReference type="ARBA" id="ARBA00022679"/>
    </source>
</evidence>
<evidence type="ECO:0000313" key="4">
    <source>
        <dbReference type="EMBL" id="EPQ67588.1"/>
    </source>
</evidence>
<reference evidence="6" key="1">
    <citation type="journal article" date="2013" name="Nat. Genet.">
        <title>The wheat powdery mildew genome shows the unique evolution of an obligate biotroph.</title>
        <authorList>
            <person name="Wicker T."/>
            <person name="Oberhaensli S."/>
            <person name="Parlange F."/>
            <person name="Buchmann J.P."/>
            <person name="Shatalina M."/>
            <person name="Roffler S."/>
            <person name="Ben-David R."/>
            <person name="Dolezel J."/>
            <person name="Simkova H."/>
            <person name="Schulze-Lefert P."/>
            <person name="Spanu P.D."/>
            <person name="Bruggmann R."/>
            <person name="Amselem J."/>
            <person name="Quesneville H."/>
            <person name="Ver Loren van Themaat E."/>
            <person name="Paape T."/>
            <person name="Shimizu K.K."/>
            <person name="Keller B."/>
        </authorList>
    </citation>
    <scope>NUCLEOTIDE SEQUENCE [LARGE SCALE GENOMIC DNA]</scope>
    <source>
        <strain evidence="6">96224</strain>
    </source>
</reference>
<dbReference type="Gene3D" id="3.90.550.10">
    <property type="entry name" value="Spore Coat Polysaccharide Biosynthesis Protein SpsA, Chain A"/>
    <property type="match status" value="1"/>
</dbReference>
<organism evidence="5">
    <name type="scientific">Blumeria graminis f. sp. tritici 96224</name>
    <dbReference type="NCBI Taxonomy" id="1268274"/>
    <lineage>
        <taxon>Eukaryota</taxon>
        <taxon>Fungi</taxon>
        <taxon>Dikarya</taxon>
        <taxon>Ascomycota</taxon>
        <taxon>Pezizomycotina</taxon>
        <taxon>Leotiomycetes</taxon>
        <taxon>Erysiphales</taxon>
        <taxon>Erysiphaceae</taxon>
        <taxon>Blumeria</taxon>
    </lineage>
</organism>